<keyword evidence="2" id="KW-1185">Reference proteome</keyword>
<dbReference type="EMBL" id="AP023367">
    <property type="protein sequence ID" value="BCJ94164.1"/>
    <property type="molecule type" value="Genomic_DNA"/>
</dbReference>
<reference evidence="1 2" key="1">
    <citation type="journal article" date="2016" name="Int. J. Syst. Evol. Microbiol.">
        <title>Descriptions of Anaerotaenia torta gen. nov., sp. nov. and Anaerocolumna cellulosilytica gen. nov., sp. nov. isolated from a methanogenic reactor of cattle waste.</title>
        <authorList>
            <person name="Uek A."/>
            <person name="Ohtaki Y."/>
            <person name="Kaku N."/>
            <person name="Ueki K."/>
        </authorList>
    </citation>
    <scope>NUCLEOTIDE SEQUENCE [LARGE SCALE GENOMIC DNA]</scope>
    <source>
        <strain evidence="1 2">SN021</strain>
    </source>
</reference>
<dbReference type="KEGG" id="acel:acsn021_17330"/>
<dbReference type="SUPFAM" id="SSF55136">
    <property type="entry name" value="Probable bacterial effector-binding domain"/>
    <property type="match status" value="1"/>
</dbReference>
<name>A0A6S6QU51_9FIRM</name>
<protein>
    <submittedName>
        <fullName evidence="1">Uncharacterized protein</fullName>
    </submittedName>
</protein>
<proteinExistence type="predicted"/>
<dbReference type="RefSeq" id="WP_184091367.1">
    <property type="nucleotide sequence ID" value="NZ_AP023367.1"/>
</dbReference>
<dbReference type="Gene3D" id="3.20.80.10">
    <property type="entry name" value="Regulatory factor, effector binding domain"/>
    <property type="match status" value="1"/>
</dbReference>
<evidence type="ECO:0000313" key="1">
    <source>
        <dbReference type="EMBL" id="BCJ94164.1"/>
    </source>
</evidence>
<dbReference type="AlphaFoldDB" id="A0A6S6QU51"/>
<sequence length="163" mass="18715">MQKMSKTPEATIVMVPAFRAVSSGYQEMGSLFMDGGFFQKVKPFELPLNNIMFNSADFLLYSDGKFNWLWSVQDSVTVKDVNSYEIIDFPGGLYATATTIDSDMESRDAVIERMKAWLETSGFAIDDSRNHQQMSQMIYCLDEIKEELGYEQLQIYLPIKKRI</sequence>
<organism evidence="1 2">
    <name type="scientific">Anaerocolumna cellulosilytica</name>
    <dbReference type="NCBI Taxonomy" id="433286"/>
    <lineage>
        <taxon>Bacteria</taxon>
        <taxon>Bacillati</taxon>
        <taxon>Bacillota</taxon>
        <taxon>Clostridia</taxon>
        <taxon>Lachnospirales</taxon>
        <taxon>Lachnospiraceae</taxon>
        <taxon>Anaerocolumna</taxon>
    </lineage>
</organism>
<dbReference type="Proteomes" id="UP000515561">
    <property type="component" value="Chromosome"/>
</dbReference>
<dbReference type="InterPro" id="IPR011256">
    <property type="entry name" value="Reg_factor_effector_dom_sf"/>
</dbReference>
<accession>A0A6S6QU51</accession>
<gene>
    <name evidence="1" type="ORF">acsn021_17330</name>
</gene>
<evidence type="ECO:0000313" key="2">
    <source>
        <dbReference type="Proteomes" id="UP000515561"/>
    </source>
</evidence>